<comment type="caution">
    <text evidence="3">The sequence shown here is derived from an EMBL/GenBank/DDBJ whole genome shotgun (WGS) entry which is preliminary data.</text>
</comment>
<dbReference type="EMBL" id="BMAC01000433">
    <property type="protein sequence ID" value="GFP96326.1"/>
    <property type="molecule type" value="Genomic_DNA"/>
</dbReference>
<keyword evidence="4" id="KW-1185">Reference proteome</keyword>
<dbReference type="Pfam" id="PF01190">
    <property type="entry name" value="Pollen_Ole_e_1"/>
    <property type="match status" value="1"/>
</dbReference>
<sequence>MAFVVLGANALLLLQLSALLVVVDVYALPLPPIAAPKSPTLVLPKLPPTPAVKPIIKPPPVLPPVKPPTRPPVYPPRKKIVAVQGVVFCKSVCKYRGVNTLLGASPLAGAVVKLVCNNTKNSLIQQKTTDKNGYFFFTPTKLTTADVRKCRVLLVKSPNPKCSAPTNLNRGSAGAILIPAIKPRSKKQQPFSLYTVGPFAFEPAKKYPCH</sequence>
<feature type="signal peptide" evidence="2">
    <location>
        <begin position="1"/>
        <end position="27"/>
    </location>
</feature>
<evidence type="ECO:0000313" key="4">
    <source>
        <dbReference type="Proteomes" id="UP000653305"/>
    </source>
</evidence>
<feature type="chain" id="PRO_5032376740" evidence="2">
    <location>
        <begin position="28"/>
        <end position="210"/>
    </location>
</feature>
<proteinExistence type="predicted"/>
<gene>
    <name evidence="3" type="ORF">PHJA_001776700</name>
</gene>
<dbReference type="PRINTS" id="PR01218">
    <property type="entry name" value="PSTLEXTENSIN"/>
</dbReference>
<accession>A0A830CAV9</accession>
<organism evidence="3 4">
    <name type="scientific">Phtheirospermum japonicum</name>
    <dbReference type="NCBI Taxonomy" id="374723"/>
    <lineage>
        <taxon>Eukaryota</taxon>
        <taxon>Viridiplantae</taxon>
        <taxon>Streptophyta</taxon>
        <taxon>Embryophyta</taxon>
        <taxon>Tracheophyta</taxon>
        <taxon>Spermatophyta</taxon>
        <taxon>Magnoliopsida</taxon>
        <taxon>eudicotyledons</taxon>
        <taxon>Gunneridae</taxon>
        <taxon>Pentapetalae</taxon>
        <taxon>asterids</taxon>
        <taxon>lamiids</taxon>
        <taxon>Lamiales</taxon>
        <taxon>Orobanchaceae</taxon>
        <taxon>Orobanchaceae incertae sedis</taxon>
        <taxon>Phtheirospermum</taxon>
    </lineage>
</organism>
<evidence type="ECO:0000256" key="2">
    <source>
        <dbReference type="SAM" id="SignalP"/>
    </source>
</evidence>
<reference evidence="3" key="1">
    <citation type="submission" date="2020-07" db="EMBL/GenBank/DDBJ databases">
        <title>Ethylene signaling mediates host invasion by parasitic plants.</title>
        <authorList>
            <person name="Yoshida S."/>
        </authorList>
    </citation>
    <scope>NUCLEOTIDE SEQUENCE</scope>
    <source>
        <strain evidence="3">Okayama</strain>
    </source>
</reference>
<dbReference type="InterPro" id="IPR003882">
    <property type="entry name" value="Pistil_extensin"/>
</dbReference>
<evidence type="ECO:0000256" key="1">
    <source>
        <dbReference type="ARBA" id="ARBA00022729"/>
    </source>
</evidence>
<dbReference type="OrthoDB" id="665669at2759"/>
<dbReference type="PANTHER" id="PTHR33470:SF22">
    <property type="entry name" value="POLLEN OLE E 1 ALLERGEN AND EXTENSIN FAMILY PROTEIN"/>
    <property type="match status" value="1"/>
</dbReference>
<protein>
    <submittedName>
        <fullName evidence="3">Pistil-specific extensin-like protein</fullName>
    </submittedName>
</protein>
<name>A0A830CAV9_9LAMI</name>
<keyword evidence="1 2" id="KW-0732">Signal</keyword>
<dbReference type="PANTHER" id="PTHR33470">
    <property type="entry name" value="OS01G0164075 PROTEIN"/>
    <property type="match status" value="1"/>
</dbReference>
<dbReference type="Proteomes" id="UP000653305">
    <property type="component" value="Unassembled WGS sequence"/>
</dbReference>
<dbReference type="GO" id="GO:0071944">
    <property type="term" value="C:cell periphery"/>
    <property type="evidence" value="ECO:0007669"/>
    <property type="project" value="TreeGrafter"/>
</dbReference>
<dbReference type="AlphaFoldDB" id="A0A830CAV9"/>
<evidence type="ECO:0000313" key="3">
    <source>
        <dbReference type="EMBL" id="GFP96326.1"/>
    </source>
</evidence>